<dbReference type="RefSeq" id="WP_264434012.1">
    <property type="nucleotide sequence ID" value="NZ_CP081495.1"/>
</dbReference>
<feature type="signal peptide" evidence="1">
    <location>
        <begin position="1"/>
        <end position="18"/>
    </location>
</feature>
<name>A0ABY6M3G7_9FLAO</name>
<evidence type="ECO:0000256" key="1">
    <source>
        <dbReference type="SAM" id="SignalP"/>
    </source>
</evidence>
<dbReference type="Proteomes" id="UP001163328">
    <property type="component" value="Chromosome"/>
</dbReference>
<proteinExistence type="predicted"/>
<protein>
    <submittedName>
        <fullName evidence="2">Uncharacterized protein</fullName>
    </submittedName>
</protein>
<keyword evidence="1" id="KW-0732">Signal</keyword>
<reference evidence="2" key="1">
    <citation type="submission" date="2021-08" db="EMBL/GenBank/DDBJ databases">
        <title>Flavobacterium sp. strain CC-SYL302.</title>
        <authorList>
            <person name="Lin S.-Y."/>
            <person name="Lee T.-H."/>
            <person name="Young C.-C."/>
        </authorList>
    </citation>
    <scope>NUCLEOTIDE SEQUENCE</scope>
    <source>
        <strain evidence="2">CC-SYL302</strain>
    </source>
</reference>
<feature type="chain" id="PRO_5046054592" evidence="1">
    <location>
        <begin position="19"/>
        <end position="239"/>
    </location>
</feature>
<sequence>MKKIALVALLGLAQWVTAQTDTKTLVVENTLADLKTYNKYNLNEYTKSFLEKEGFVVFDEKDVPSELANNRCNAYYVNYEDDSTLFTTALKMTIKDCTGKLIYESEFGKTREKDYRVAYREVFRNVAKNFQQNKNRIVFTDTELIVSKPAPVKQTVVENVQPTANKTTNNALVFDFKNGALQGELKDANQKVLYKITKTSVDNLYMASNPYVDGIIYSKNNKWYFEFTKNGEKIIEEIK</sequence>
<evidence type="ECO:0000313" key="3">
    <source>
        <dbReference type="Proteomes" id="UP001163328"/>
    </source>
</evidence>
<organism evidence="2 3">
    <name type="scientific">Flavobacterium agricola</name>
    <dbReference type="NCBI Taxonomy" id="2870839"/>
    <lineage>
        <taxon>Bacteria</taxon>
        <taxon>Pseudomonadati</taxon>
        <taxon>Bacteroidota</taxon>
        <taxon>Flavobacteriia</taxon>
        <taxon>Flavobacteriales</taxon>
        <taxon>Flavobacteriaceae</taxon>
        <taxon>Flavobacterium</taxon>
    </lineage>
</organism>
<gene>
    <name evidence="2" type="ORF">K5I29_00970</name>
</gene>
<keyword evidence="3" id="KW-1185">Reference proteome</keyword>
<accession>A0ABY6M3G7</accession>
<dbReference type="EMBL" id="CP081495">
    <property type="protein sequence ID" value="UYW01538.1"/>
    <property type="molecule type" value="Genomic_DNA"/>
</dbReference>
<evidence type="ECO:0000313" key="2">
    <source>
        <dbReference type="EMBL" id="UYW01538.1"/>
    </source>
</evidence>